<evidence type="ECO:0000256" key="2">
    <source>
        <dbReference type="ARBA" id="ARBA00023125"/>
    </source>
</evidence>
<feature type="DNA-binding region" description="H-T-H motif" evidence="4">
    <location>
        <begin position="34"/>
        <end position="53"/>
    </location>
</feature>
<dbReference type="PANTHER" id="PTHR30055:SF230">
    <property type="entry name" value="TRANSCRIPTIONAL REGULATORY PROTEIN (PROBABLY TETR-FAMILY)-RELATED"/>
    <property type="match status" value="1"/>
</dbReference>
<dbReference type="Pfam" id="PF16859">
    <property type="entry name" value="TetR_C_11"/>
    <property type="match status" value="1"/>
</dbReference>
<evidence type="ECO:0000256" key="3">
    <source>
        <dbReference type="ARBA" id="ARBA00023163"/>
    </source>
</evidence>
<dbReference type="GO" id="GO:0003700">
    <property type="term" value="F:DNA-binding transcription factor activity"/>
    <property type="evidence" value="ECO:0007669"/>
    <property type="project" value="TreeGrafter"/>
</dbReference>
<evidence type="ECO:0000256" key="4">
    <source>
        <dbReference type="PROSITE-ProRule" id="PRU00335"/>
    </source>
</evidence>
<reference evidence="6 7" key="1">
    <citation type="submission" date="2020-07" db="EMBL/GenBank/DDBJ databases">
        <title>Sequencing the genomes of 1000 actinobacteria strains.</title>
        <authorList>
            <person name="Klenk H.-P."/>
        </authorList>
    </citation>
    <scope>NUCLEOTIDE SEQUENCE [LARGE SCALE GENOMIC DNA]</scope>
    <source>
        <strain evidence="6 7">DSM 18965</strain>
    </source>
</reference>
<gene>
    <name evidence="6" type="ORF">BKA08_000110</name>
</gene>
<dbReference type="SUPFAM" id="SSF48498">
    <property type="entry name" value="Tetracyclin repressor-like, C-terminal domain"/>
    <property type="match status" value="1"/>
</dbReference>
<feature type="domain" description="HTH tetR-type" evidence="5">
    <location>
        <begin position="11"/>
        <end position="71"/>
    </location>
</feature>
<organism evidence="6 7">
    <name type="scientific">Nocardioides marinisabuli</name>
    <dbReference type="NCBI Taxonomy" id="419476"/>
    <lineage>
        <taxon>Bacteria</taxon>
        <taxon>Bacillati</taxon>
        <taxon>Actinomycetota</taxon>
        <taxon>Actinomycetes</taxon>
        <taxon>Propionibacteriales</taxon>
        <taxon>Nocardioidaceae</taxon>
        <taxon>Nocardioides</taxon>
    </lineage>
</organism>
<sequence>MSKDNGRPRDARIDSAVLDAATALLAEVGYADLTVAAIADRAGTSRPAVYRRWPSKAHLVHEAAFRDADATPTAHTGVLEDDVRTLVRRTADLLTTPLARLAVPGLIAEAAADPSLHARLLERFSTQGWIGVEDYLRAAAESGAVRPDLDAVTVMELVIGAALVAMLVRGPEGLTDEWVERTASVVLQGIRP</sequence>
<keyword evidence="3" id="KW-0804">Transcription</keyword>
<name>A0A7Y9EXN9_9ACTN</name>
<dbReference type="InterPro" id="IPR009057">
    <property type="entry name" value="Homeodomain-like_sf"/>
</dbReference>
<dbReference type="InterPro" id="IPR011075">
    <property type="entry name" value="TetR_C"/>
</dbReference>
<dbReference type="EMBL" id="JACCBE010000001">
    <property type="protein sequence ID" value="NYD55872.1"/>
    <property type="molecule type" value="Genomic_DNA"/>
</dbReference>
<accession>A0A7Y9EXN9</accession>
<dbReference type="Pfam" id="PF00440">
    <property type="entry name" value="TetR_N"/>
    <property type="match status" value="1"/>
</dbReference>
<keyword evidence="7" id="KW-1185">Reference proteome</keyword>
<dbReference type="InterPro" id="IPR036271">
    <property type="entry name" value="Tet_transcr_reg_TetR-rel_C_sf"/>
</dbReference>
<dbReference type="SUPFAM" id="SSF46689">
    <property type="entry name" value="Homeodomain-like"/>
    <property type="match status" value="1"/>
</dbReference>
<dbReference type="PANTHER" id="PTHR30055">
    <property type="entry name" value="HTH-TYPE TRANSCRIPTIONAL REGULATOR RUTR"/>
    <property type="match status" value="1"/>
</dbReference>
<dbReference type="AlphaFoldDB" id="A0A7Y9EXN9"/>
<dbReference type="GO" id="GO:0000976">
    <property type="term" value="F:transcription cis-regulatory region binding"/>
    <property type="evidence" value="ECO:0007669"/>
    <property type="project" value="TreeGrafter"/>
</dbReference>
<keyword evidence="2 4" id="KW-0238">DNA-binding</keyword>
<dbReference type="Gene3D" id="1.10.357.10">
    <property type="entry name" value="Tetracycline Repressor, domain 2"/>
    <property type="match status" value="1"/>
</dbReference>
<evidence type="ECO:0000259" key="5">
    <source>
        <dbReference type="PROSITE" id="PS50977"/>
    </source>
</evidence>
<dbReference type="Proteomes" id="UP000516957">
    <property type="component" value="Unassembled WGS sequence"/>
</dbReference>
<dbReference type="InterPro" id="IPR001647">
    <property type="entry name" value="HTH_TetR"/>
</dbReference>
<dbReference type="InterPro" id="IPR050109">
    <property type="entry name" value="HTH-type_TetR-like_transc_reg"/>
</dbReference>
<dbReference type="PROSITE" id="PS50977">
    <property type="entry name" value="HTH_TETR_2"/>
    <property type="match status" value="1"/>
</dbReference>
<protein>
    <submittedName>
        <fullName evidence="6">AcrR family transcriptional regulator</fullName>
    </submittedName>
</protein>
<evidence type="ECO:0000313" key="6">
    <source>
        <dbReference type="EMBL" id="NYD55872.1"/>
    </source>
</evidence>
<proteinExistence type="predicted"/>
<keyword evidence="1" id="KW-0805">Transcription regulation</keyword>
<evidence type="ECO:0000313" key="7">
    <source>
        <dbReference type="Proteomes" id="UP000516957"/>
    </source>
</evidence>
<dbReference type="Gene3D" id="1.10.10.60">
    <property type="entry name" value="Homeodomain-like"/>
    <property type="match status" value="1"/>
</dbReference>
<dbReference type="RefSeq" id="WP_179613837.1">
    <property type="nucleotide sequence ID" value="NZ_CP059163.1"/>
</dbReference>
<evidence type="ECO:0000256" key="1">
    <source>
        <dbReference type="ARBA" id="ARBA00023015"/>
    </source>
</evidence>
<comment type="caution">
    <text evidence="6">The sequence shown here is derived from an EMBL/GenBank/DDBJ whole genome shotgun (WGS) entry which is preliminary data.</text>
</comment>
<dbReference type="PRINTS" id="PR00455">
    <property type="entry name" value="HTHTETR"/>
</dbReference>